<evidence type="ECO:0000256" key="1">
    <source>
        <dbReference type="SAM" id="MobiDB-lite"/>
    </source>
</evidence>
<dbReference type="AlphaFoldDB" id="A0AAD6VDB6"/>
<feature type="region of interest" description="Disordered" evidence="1">
    <location>
        <begin position="165"/>
        <end position="189"/>
    </location>
</feature>
<feature type="region of interest" description="Disordered" evidence="1">
    <location>
        <begin position="36"/>
        <end position="55"/>
    </location>
</feature>
<evidence type="ECO:0000313" key="2">
    <source>
        <dbReference type="EMBL" id="KAJ7208039.1"/>
    </source>
</evidence>
<feature type="compositionally biased region" description="Pro residues" evidence="1">
    <location>
        <begin position="179"/>
        <end position="189"/>
    </location>
</feature>
<proteinExistence type="predicted"/>
<accession>A0AAD6VDB6</accession>
<comment type="caution">
    <text evidence="2">The sequence shown here is derived from an EMBL/GenBank/DDBJ whole genome shotgun (WGS) entry which is preliminary data.</text>
</comment>
<gene>
    <name evidence="2" type="ORF">GGX14DRAFT_567338</name>
</gene>
<dbReference type="EMBL" id="JARJCW010000035">
    <property type="protein sequence ID" value="KAJ7208039.1"/>
    <property type="molecule type" value="Genomic_DNA"/>
</dbReference>
<keyword evidence="3" id="KW-1185">Reference proteome</keyword>
<dbReference type="Proteomes" id="UP001219525">
    <property type="component" value="Unassembled WGS sequence"/>
</dbReference>
<reference evidence="2" key="1">
    <citation type="submission" date="2023-03" db="EMBL/GenBank/DDBJ databases">
        <title>Massive genome expansion in bonnet fungi (Mycena s.s.) driven by repeated elements and novel gene families across ecological guilds.</title>
        <authorList>
            <consortium name="Lawrence Berkeley National Laboratory"/>
            <person name="Harder C.B."/>
            <person name="Miyauchi S."/>
            <person name="Viragh M."/>
            <person name="Kuo A."/>
            <person name="Thoen E."/>
            <person name="Andreopoulos B."/>
            <person name="Lu D."/>
            <person name="Skrede I."/>
            <person name="Drula E."/>
            <person name="Henrissat B."/>
            <person name="Morin E."/>
            <person name="Kohler A."/>
            <person name="Barry K."/>
            <person name="LaButti K."/>
            <person name="Morin E."/>
            <person name="Salamov A."/>
            <person name="Lipzen A."/>
            <person name="Mereny Z."/>
            <person name="Hegedus B."/>
            <person name="Baldrian P."/>
            <person name="Stursova M."/>
            <person name="Weitz H."/>
            <person name="Taylor A."/>
            <person name="Grigoriev I.V."/>
            <person name="Nagy L.G."/>
            <person name="Martin F."/>
            <person name="Kauserud H."/>
        </authorList>
    </citation>
    <scope>NUCLEOTIDE SEQUENCE</scope>
    <source>
        <strain evidence="2">9144</strain>
    </source>
</reference>
<organism evidence="2 3">
    <name type="scientific">Mycena pura</name>
    <dbReference type="NCBI Taxonomy" id="153505"/>
    <lineage>
        <taxon>Eukaryota</taxon>
        <taxon>Fungi</taxon>
        <taxon>Dikarya</taxon>
        <taxon>Basidiomycota</taxon>
        <taxon>Agaricomycotina</taxon>
        <taxon>Agaricomycetes</taxon>
        <taxon>Agaricomycetidae</taxon>
        <taxon>Agaricales</taxon>
        <taxon>Marasmiineae</taxon>
        <taxon>Mycenaceae</taxon>
        <taxon>Mycena</taxon>
    </lineage>
</organism>
<protein>
    <submittedName>
        <fullName evidence="2">Uncharacterized protein</fullName>
    </submittedName>
</protein>
<sequence>MLCVPHCRALESVRVRPFACVIRVLDELRGRRGCMRGTSCSSRTRRSRSDGGDPSVACCTTCHRRDSACWRGCTADGGACAGHHAPRARGAPRRALCVPHRRGVHARLCCELRSRARVSAHPRGVIRASAACCTACVRVRQLAHDLAAAARTTCAIVLPPRGAPRAPALRTSASSGVTPAPPARSPPCARPPTQAVSTCWRSCLRLRGAHARDIAHHVRQRCAHFRARMISLRRLLDPRALHLPPPRSPRAPSSRAVAHVQGGHACVCIAAAHCTVAQPPGSRTSCSQTRSRTLRGRDAVALPAPSFFVQKFMHFVSGLLQY</sequence>
<evidence type="ECO:0000313" key="3">
    <source>
        <dbReference type="Proteomes" id="UP001219525"/>
    </source>
</evidence>
<name>A0AAD6VDB6_9AGAR</name>